<sequence length="113" mass="13341">MAYDTYETKAPWILFRYTRPDWLANCIGGKVRMLCIICGSIRMVHMPPWKTWFPTWFARKHPNHMHPARAAFLIEHYHAKENKTPLLWAIPLANPQGWREWMGLKGKYGTESA</sequence>
<protein>
    <submittedName>
        <fullName evidence="1">Uncharacterized protein</fullName>
    </submittedName>
</protein>
<comment type="caution">
    <text evidence="1">The sequence shown here is derived from an EMBL/GenBank/DDBJ whole genome shotgun (WGS) entry which is preliminary data.</text>
</comment>
<name>A0A0F9E7S6_9ZZZZ</name>
<evidence type="ECO:0000313" key="1">
    <source>
        <dbReference type="EMBL" id="KKL70049.1"/>
    </source>
</evidence>
<gene>
    <name evidence="1" type="ORF">LCGC14_2108790</name>
</gene>
<dbReference type="EMBL" id="LAZR01026011">
    <property type="protein sequence ID" value="KKL70049.1"/>
    <property type="molecule type" value="Genomic_DNA"/>
</dbReference>
<proteinExistence type="predicted"/>
<dbReference type="AlphaFoldDB" id="A0A0F9E7S6"/>
<reference evidence="1" key="1">
    <citation type="journal article" date="2015" name="Nature">
        <title>Complex archaea that bridge the gap between prokaryotes and eukaryotes.</title>
        <authorList>
            <person name="Spang A."/>
            <person name="Saw J.H."/>
            <person name="Jorgensen S.L."/>
            <person name="Zaremba-Niedzwiedzka K."/>
            <person name="Martijn J."/>
            <person name="Lind A.E."/>
            <person name="van Eijk R."/>
            <person name="Schleper C."/>
            <person name="Guy L."/>
            <person name="Ettema T.J."/>
        </authorList>
    </citation>
    <scope>NUCLEOTIDE SEQUENCE</scope>
</reference>
<accession>A0A0F9E7S6</accession>
<organism evidence="1">
    <name type="scientific">marine sediment metagenome</name>
    <dbReference type="NCBI Taxonomy" id="412755"/>
    <lineage>
        <taxon>unclassified sequences</taxon>
        <taxon>metagenomes</taxon>
        <taxon>ecological metagenomes</taxon>
    </lineage>
</organism>